<organism evidence="1">
    <name type="scientific">marine sediment metagenome</name>
    <dbReference type="NCBI Taxonomy" id="412755"/>
    <lineage>
        <taxon>unclassified sequences</taxon>
        <taxon>metagenomes</taxon>
        <taxon>ecological metagenomes</taxon>
    </lineage>
</organism>
<name>A0A0F9SC58_9ZZZZ</name>
<dbReference type="EMBL" id="LAZR01002096">
    <property type="protein sequence ID" value="KKN34591.1"/>
    <property type="molecule type" value="Genomic_DNA"/>
</dbReference>
<dbReference type="AlphaFoldDB" id="A0A0F9SC58"/>
<accession>A0A0F9SC58</accession>
<reference evidence="1" key="1">
    <citation type="journal article" date="2015" name="Nature">
        <title>Complex archaea that bridge the gap between prokaryotes and eukaryotes.</title>
        <authorList>
            <person name="Spang A."/>
            <person name="Saw J.H."/>
            <person name="Jorgensen S.L."/>
            <person name="Zaremba-Niedzwiedzka K."/>
            <person name="Martijn J."/>
            <person name="Lind A.E."/>
            <person name="van Eijk R."/>
            <person name="Schleper C."/>
            <person name="Guy L."/>
            <person name="Ettema T.J."/>
        </authorList>
    </citation>
    <scope>NUCLEOTIDE SEQUENCE</scope>
</reference>
<gene>
    <name evidence="1" type="ORF">LCGC14_0792310</name>
</gene>
<sequence length="60" mass="6871">MELDEIMRLINQGLLNQPMDAPERNESFQALGALQSRIDYSTPGYILEIRPDGFTTMKIK</sequence>
<evidence type="ECO:0000313" key="1">
    <source>
        <dbReference type="EMBL" id="KKN34591.1"/>
    </source>
</evidence>
<comment type="caution">
    <text evidence="1">The sequence shown here is derived from an EMBL/GenBank/DDBJ whole genome shotgun (WGS) entry which is preliminary data.</text>
</comment>
<protein>
    <submittedName>
        <fullName evidence="1">Uncharacterized protein</fullName>
    </submittedName>
</protein>
<proteinExistence type="predicted"/>